<dbReference type="Pfam" id="PF01963">
    <property type="entry name" value="TraB_PrgY_gumN"/>
    <property type="match status" value="1"/>
</dbReference>
<reference evidence="1 2" key="1">
    <citation type="submission" date="2017-03" db="EMBL/GenBank/DDBJ databases">
        <authorList>
            <person name="Afonso C.L."/>
            <person name="Miller P.J."/>
            <person name="Scott M.A."/>
            <person name="Spackman E."/>
            <person name="Goraichik I."/>
            <person name="Dimitrov K.M."/>
            <person name="Suarez D.L."/>
            <person name="Swayne D.E."/>
        </authorList>
    </citation>
    <scope>NUCLEOTIDE SEQUENCE [LARGE SCALE GENOMIC DNA]</scope>
    <source>
        <strain evidence="1">SB41UT1</strain>
    </source>
</reference>
<dbReference type="InterPro" id="IPR002816">
    <property type="entry name" value="TraB/PrgY/GumN_fam"/>
</dbReference>
<dbReference type="Proteomes" id="UP000196573">
    <property type="component" value="Unassembled WGS sequence"/>
</dbReference>
<evidence type="ECO:0000313" key="2">
    <source>
        <dbReference type="Proteomes" id="UP000196573"/>
    </source>
</evidence>
<dbReference type="CDD" id="cd14789">
    <property type="entry name" value="Tiki"/>
    <property type="match status" value="1"/>
</dbReference>
<gene>
    <name evidence="1" type="ORF">EHSB41UT_03118</name>
</gene>
<keyword evidence="2" id="KW-1185">Reference proteome</keyword>
<evidence type="ECO:0000313" key="1">
    <source>
        <dbReference type="EMBL" id="SMA49214.1"/>
    </source>
</evidence>
<sequence>MPKTPKAAASTVNISPYRLRSSSRFDQNGRCTTRSGLRTVKALSAPSRLPGTTPGYLPRRTPKALKKRAAQYREALQHLAAKNHKHLTRVKRLQDQRPLWKARRSGCKSVIHLYGSIHSTDLKTFPVPKKVMEQARRSTAVAMEIAGKDYDALFKGKKHGSHRTPKAAGLHGYQQLSEDNKALYHAFCESTGCSHTFCSHTGSMVEFSNQLQDIWLKHFDLETSSMEKAFSDYCQSPYGPALISLETNASSQAILQQILDRIHSSTASLNQAMNNLGQILNGATESQIFNKIPIHAGDFGDAFQCAARNKVMTDKIADYIENNPDASLFVLTGAAHYPGPSGLLARLKRKGWNISTSYPGMITKSQ</sequence>
<dbReference type="RefSeq" id="WP_087111510.1">
    <property type="nucleotide sequence ID" value="NZ_CBCSCN010000007.1"/>
</dbReference>
<dbReference type="OrthoDB" id="357294at2"/>
<accession>A0A1X7AMH0</accession>
<dbReference type="AlphaFoldDB" id="A0A1X7AMH0"/>
<protein>
    <submittedName>
        <fullName evidence="1">TraB family protein</fullName>
    </submittedName>
</protein>
<dbReference type="EMBL" id="FWPT01000007">
    <property type="protein sequence ID" value="SMA49214.1"/>
    <property type="molecule type" value="Genomic_DNA"/>
</dbReference>
<proteinExistence type="predicted"/>
<organism evidence="1 2">
    <name type="scientific">Parendozoicomonas haliclonae</name>
    <dbReference type="NCBI Taxonomy" id="1960125"/>
    <lineage>
        <taxon>Bacteria</taxon>
        <taxon>Pseudomonadati</taxon>
        <taxon>Pseudomonadota</taxon>
        <taxon>Gammaproteobacteria</taxon>
        <taxon>Oceanospirillales</taxon>
        <taxon>Endozoicomonadaceae</taxon>
        <taxon>Parendozoicomonas</taxon>
    </lineage>
</organism>
<name>A0A1X7AMH0_9GAMM</name>